<gene>
    <name evidence="2" type="ORF">g.1475</name>
</gene>
<protein>
    <submittedName>
        <fullName evidence="2">Uncharacterized protein</fullName>
    </submittedName>
</protein>
<dbReference type="AlphaFoldDB" id="A0A1B6DX97"/>
<dbReference type="EMBL" id="GEDC01007007">
    <property type="protein sequence ID" value="JAS30291.1"/>
    <property type="molecule type" value="Transcribed_RNA"/>
</dbReference>
<organism evidence="2">
    <name type="scientific">Clastoptera arizonana</name>
    <name type="common">Arizona spittle bug</name>
    <dbReference type="NCBI Taxonomy" id="38151"/>
    <lineage>
        <taxon>Eukaryota</taxon>
        <taxon>Metazoa</taxon>
        <taxon>Ecdysozoa</taxon>
        <taxon>Arthropoda</taxon>
        <taxon>Hexapoda</taxon>
        <taxon>Insecta</taxon>
        <taxon>Pterygota</taxon>
        <taxon>Neoptera</taxon>
        <taxon>Paraneoptera</taxon>
        <taxon>Hemiptera</taxon>
        <taxon>Auchenorrhyncha</taxon>
        <taxon>Cercopoidea</taxon>
        <taxon>Clastopteridae</taxon>
        <taxon>Clastoptera</taxon>
    </lineage>
</organism>
<keyword evidence="1" id="KW-0732">Signal</keyword>
<feature type="chain" id="PRO_5008581615" evidence="1">
    <location>
        <begin position="24"/>
        <end position="145"/>
    </location>
</feature>
<evidence type="ECO:0000256" key="1">
    <source>
        <dbReference type="SAM" id="SignalP"/>
    </source>
</evidence>
<evidence type="ECO:0000313" key="2">
    <source>
        <dbReference type="EMBL" id="JAS30291.1"/>
    </source>
</evidence>
<proteinExistence type="predicted"/>
<accession>A0A1B6DX97</accession>
<sequence>MTNFCTVLCSSFIFSWIISCFLASNELQQILVLRGNLSLLLEEPKKEDGEEIFKLVSDYYDILRKVKVGAIIRNPEDIETIRVISTKGGPQHIDDVPYNHYAKLFHWSTNKIAKYRDLIDSTQKLFDNLVDIATENRTMYSSNAS</sequence>
<feature type="signal peptide" evidence="1">
    <location>
        <begin position="1"/>
        <end position="23"/>
    </location>
</feature>
<name>A0A1B6DX97_9HEMI</name>
<reference evidence="2" key="1">
    <citation type="submission" date="2015-12" db="EMBL/GenBank/DDBJ databases">
        <title>De novo transcriptome assembly of four potential Pierce s Disease insect vectors from Arizona vineyards.</title>
        <authorList>
            <person name="Tassone E.E."/>
        </authorList>
    </citation>
    <scope>NUCLEOTIDE SEQUENCE</scope>
</reference>